<keyword evidence="2" id="KW-0934">Plastid</keyword>
<evidence type="ECO:0000256" key="1">
    <source>
        <dbReference type="SAM" id="Phobius"/>
    </source>
</evidence>
<dbReference type="AlphaFoldDB" id="A0A873A6Y5"/>
<proteinExistence type="predicted"/>
<feature type="transmembrane region" description="Helical" evidence="1">
    <location>
        <begin position="558"/>
        <end position="578"/>
    </location>
</feature>
<evidence type="ECO:0000313" key="2">
    <source>
        <dbReference type="EMBL" id="QOY46388.1"/>
    </source>
</evidence>
<keyword evidence="1" id="KW-1133">Transmembrane helix</keyword>
<sequence length="690" mass="82044">MPIGVPRVPFRSPGEEDASWVDIKCDLSDIVGHMGFPRFLPRSRYPLFHPQKKNDSIIKNLEREVYSNKILSIFLFLEVVSRLLLEIMNNLWLASLNQLNKVPRLCLEKTNWLYIYDHHFYHIRIFYRKYLIRNSEKEEVLTKIRSIVIFVLYVQIKIGQIFTQSRKETLKNSKSPFRNKKITLSLGFDLNESNTSMRRLFNKLSMYIILFFFKSSKKSIMKRERGLKLTHSFLFCLYDFWCTVCIKRCMYGSKGKKWNPNQSTLSRKITFFRSRGSKSNIESTNYSYGISYYRRRELRFVSVYKFSGGVGNTRNSYLSYYAICTTRCTDSMYGISRFNGILSFGRRRNYQTFSIPSRLAPMILLFENIYKDYTFAIKTVNKNILLVIIAWYCEFHMKIFVFLIIRLYIERVVCKRGYLQFYLIYQEPSLILVSQTFCFFFHTRKLLTIFILIRRKHNISKKKKLSDCSITKSYKKQRNHRSIFNLSDSKNKKESWLLDCLLIKDLDPKDPVDFVLRFSLMKKKLIRKRRKKFIKENTLSIVEEKNELQGWKSRMHQYAENACTVILYYFCPFFYFLICIYPFYLYLGIRIIFTNIGEIIIKIFIKIREILIKLLNQGNDPPTRLFFLSGTNGRIYPGSGRATENASNYHKGLCTKNGQTFMGYIRRHGKGCFYVSSRSPSSRNCRSCSR</sequence>
<accession>A0A873A6Y5</accession>
<reference evidence="2" key="1">
    <citation type="submission" date="2020-08" db="EMBL/GenBank/DDBJ databases">
        <title>Complete chloroplast genome sequence of Mucuna prurien and its phylogenetic position.</title>
        <authorList>
            <person name="Yuan X.X."/>
        </authorList>
    </citation>
    <scope>NUCLEOTIDE SEQUENCE</scope>
</reference>
<keyword evidence="1" id="KW-0812">Transmembrane</keyword>
<keyword evidence="2" id="KW-0645">Protease</keyword>
<dbReference type="GO" id="GO:0006508">
    <property type="term" value="P:proteolysis"/>
    <property type="evidence" value="ECO:0007669"/>
    <property type="project" value="UniProtKB-KW"/>
</dbReference>
<dbReference type="RefSeq" id="YP_010039913.1">
    <property type="nucleotide sequence ID" value="NC_054176.1"/>
</dbReference>
<keyword evidence="1" id="KW-0472">Membrane</keyword>
<gene>
    <name evidence="2" type="primary">clpP</name>
</gene>
<dbReference type="EMBL" id="MT919240">
    <property type="protein sequence ID" value="QOY46388.1"/>
    <property type="molecule type" value="Genomic_DNA"/>
</dbReference>
<dbReference type="GO" id="GO:0008233">
    <property type="term" value="F:peptidase activity"/>
    <property type="evidence" value="ECO:0007669"/>
    <property type="project" value="UniProtKB-KW"/>
</dbReference>
<dbReference type="GeneID" id="63645497"/>
<keyword evidence="2" id="KW-0378">Hydrolase</keyword>
<feature type="transmembrane region" description="Helical" evidence="1">
    <location>
        <begin position="384"/>
        <end position="409"/>
    </location>
</feature>
<feature type="transmembrane region" description="Helical" evidence="1">
    <location>
        <begin position="429"/>
        <end position="453"/>
    </location>
</feature>
<name>A0A873A6Y5_MUCPR</name>
<geneLocation type="plastid" evidence="2"/>
<protein>
    <submittedName>
        <fullName evidence="2">Clp protease proteolytic subunit</fullName>
    </submittedName>
</protein>
<organism evidence="2">
    <name type="scientific">Mucuna pruriens</name>
    <name type="common">Velvet bean</name>
    <name type="synonym">Dolichos pruriens</name>
    <dbReference type="NCBI Taxonomy" id="157652"/>
    <lineage>
        <taxon>Eukaryota</taxon>
        <taxon>Viridiplantae</taxon>
        <taxon>Streptophyta</taxon>
        <taxon>Embryophyta</taxon>
        <taxon>Tracheophyta</taxon>
        <taxon>Spermatophyta</taxon>
        <taxon>Magnoliopsida</taxon>
        <taxon>eudicotyledons</taxon>
        <taxon>Gunneridae</taxon>
        <taxon>Pentapetalae</taxon>
        <taxon>rosids</taxon>
        <taxon>fabids</taxon>
        <taxon>Fabales</taxon>
        <taxon>Fabaceae</taxon>
        <taxon>Papilionoideae</taxon>
        <taxon>50 kb inversion clade</taxon>
        <taxon>NPAAA clade</taxon>
        <taxon>indigoferoid/millettioid clade</taxon>
        <taxon>Phaseoleae</taxon>
        <taxon>Mucuna</taxon>
    </lineage>
</organism>